<name>A0ABV1L3M7_9BACL</name>
<organism evidence="1 2">
    <name type="scientific">Cohnella silvisoli</name>
    <dbReference type="NCBI Taxonomy" id="2873699"/>
    <lineage>
        <taxon>Bacteria</taxon>
        <taxon>Bacillati</taxon>
        <taxon>Bacillota</taxon>
        <taxon>Bacilli</taxon>
        <taxon>Bacillales</taxon>
        <taxon>Paenibacillaceae</taxon>
        <taxon>Cohnella</taxon>
    </lineage>
</organism>
<keyword evidence="2" id="KW-1185">Reference proteome</keyword>
<dbReference type="EMBL" id="JASKHM010000023">
    <property type="protein sequence ID" value="MEQ4486617.1"/>
    <property type="molecule type" value="Genomic_DNA"/>
</dbReference>
<reference evidence="1 2" key="1">
    <citation type="journal article" date="2023" name="Genome Announc.">
        <title>Pan-Genome Analyses of the Genus Cohnella and Proposal of the Novel Species Cohnella silvisoli sp. nov., Isolated from Forest Soil.</title>
        <authorList>
            <person name="Wang C."/>
            <person name="Mao L."/>
            <person name="Bao G."/>
            <person name="Zhu H."/>
        </authorList>
    </citation>
    <scope>NUCLEOTIDE SEQUENCE [LARGE SCALE GENOMIC DNA]</scope>
    <source>
        <strain evidence="1 2">NL03-T5-1</strain>
    </source>
</reference>
<dbReference type="Proteomes" id="UP001493487">
    <property type="component" value="Unassembled WGS sequence"/>
</dbReference>
<comment type="caution">
    <text evidence="1">The sequence shown here is derived from an EMBL/GenBank/DDBJ whole genome shotgun (WGS) entry which is preliminary data.</text>
</comment>
<gene>
    <name evidence="1" type="ORF">QJS35_30005</name>
</gene>
<proteinExistence type="predicted"/>
<evidence type="ECO:0008006" key="3">
    <source>
        <dbReference type="Google" id="ProtNLM"/>
    </source>
</evidence>
<dbReference type="RefSeq" id="WP_232189590.1">
    <property type="nucleotide sequence ID" value="NZ_JAIOAP010000021.1"/>
</dbReference>
<evidence type="ECO:0000313" key="2">
    <source>
        <dbReference type="Proteomes" id="UP001493487"/>
    </source>
</evidence>
<accession>A0ABV1L3M7</accession>
<protein>
    <recommendedName>
        <fullName evidence="3">Carboxypeptidase regulatory-like domain-containing protein</fullName>
    </recommendedName>
</protein>
<evidence type="ECO:0000313" key="1">
    <source>
        <dbReference type="EMBL" id="MEQ4486617.1"/>
    </source>
</evidence>
<sequence>MTRAERTFITRCTLAVKPIDIWTGITPSGSSFRMSLAETDRKPIRTSDGSYAFLDYSGKTCTLVITSPTYLEYRREIVLDNVSQPPVLTVSLLPNIVYKAPSAATGLIVKVCNESGNPLSGAQVSAYVDDEVAVRGRLAEEKTGGEGNRIRISPGNGKLLPGDAFVVREREGEATDWGKVTDLQGDPSILLLEQPFTRKWNRGTRLLPAVRTTSDKNGMVVIPLRGHLPAICPVHVEIVAGDRKFKAVWTAEGGRVVHLPSISL</sequence>